<evidence type="ECO:0000313" key="2">
    <source>
        <dbReference type="EMBL" id="TXG58853.1"/>
    </source>
</evidence>
<accession>A0A5C7HP61</accession>
<dbReference type="EMBL" id="VAHF01000007">
    <property type="protein sequence ID" value="TXG58853.1"/>
    <property type="molecule type" value="Genomic_DNA"/>
</dbReference>
<name>A0A5C7HP61_9ROSI</name>
<proteinExistence type="predicted"/>
<feature type="signal peptide" evidence="1">
    <location>
        <begin position="1"/>
        <end position="20"/>
    </location>
</feature>
<feature type="chain" id="PRO_5023053122" evidence="1">
    <location>
        <begin position="21"/>
        <end position="109"/>
    </location>
</feature>
<organism evidence="2 3">
    <name type="scientific">Acer yangbiense</name>
    <dbReference type="NCBI Taxonomy" id="1000413"/>
    <lineage>
        <taxon>Eukaryota</taxon>
        <taxon>Viridiplantae</taxon>
        <taxon>Streptophyta</taxon>
        <taxon>Embryophyta</taxon>
        <taxon>Tracheophyta</taxon>
        <taxon>Spermatophyta</taxon>
        <taxon>Magnoliopsida</taxon>
        <taxon>eudicotyledons</taxon>
        <taxon>Gunneridae</taxon>
        <taxon>Pentapetalae</taxon>
        <taxon>rosids</taxon>
        <taxon>malvids</taxon>
        <taxon>Sapindales</taxon>
        <taxon>Sapindaceae</taxon>
        <taxon>Hippocastanoideae</taxon>
        <taxon>Acereae</taxon>
        <taxon>Acer</taxon>
    </lineage>
</organism>
<gene>
    <name evidence="2" type="ORF">EZV62_016682</name>
</gene>
<dbReference type="AlphaFoldDB" id="A0A5C7HP61"/>
<keyword evidence="1" id="KW-0732">Signal</keyword>
<dbReference type="Proteomes" id="UP000323000">
    <property type="component" value="Chromosome 7"/>
</dbReference>
<protein>
    <submittedName>
        <fullName evidence="2">Uncharacterized protein</fullName>
    </submittedName>
</protein>
<evidence type="ECO:0000313" key="3">
    <source>
        <dbReference type="Proteomes" id="UP000323000"/>
    </source>
</evidence>
<keyword evidence="3" id="KW-1185">Reference proteome</keyword>
<sequence length="109" mass="12018">MSSVSRVVVVVVFKVSRAAAVVFKVNTPSSSSRSPLFLEIRFMVRKVNADIVLGSFPDLNVIGLDLSEESISGGIENSTGLYSLQHLQSLNLALGRFHLRFQACRYLIF</sequence>
<reference evidence="3" key="1">
    <citation type="journal article" date="2019" name="Gigascience">
        <title>De novo genome assembly of the endangered Acer yangbiense, a plant species with extremely small populations endemic to Yunnan Province, China.</title>
        <authorList>
            <person name="Yang J."/>
            <person name="Wariss H.M."/>
            <person name="Tao L."/>
            <person name="Zhang R."/>
            <person name="Yun Q."/>
            <person name="Hollingsworth P."/>
            <person name="Dao Z."/>
            <person name="Luo G."/>
            <person name="Guo H."/>
            <person name="Ma Y."/>
            <person name="Sun W."/>
        </authorList>
    </citation>
    <scope>NUCLEOTIDE SEQUENCE [LARGE SCALE GENOMIC DNA]</scope>
    <source>
        <strain evidence="3">cv. Malutang</strain>
    </source>
</reference>
<evidence type="ECO:0000256" key="1">
    <source>
        <dbReference type="SAM" id="SignalP"/>
    </source>
</evidence>
<comment type="caution">
    <text evidence="2">The sequence shown here is derived from an EMBL/GenBank/DDBJ whole genome shotgun (WGS) entry which is preliminary data.</text>
</comment>